<evidence type="ECO:0000313" key="3">
    <source>
        <dbReference type="Proteomes" id="UP001501319"/>
    </source>
</evidence>
<name>A0ABP4R0I3_9ACTN</name>
<dbReference type="InterPro" id="IPR015943">
    <property type="entry name" value="WD40/YVTN_repeat-like_dom_sf"/>
</dbReference>
<dbReference type="InterPro" id="IPR036278">
    <property type="entry name" value="Sialidase_sf"/>
</dbReference>
<feature type="signal peptide" evidence="1">
    <location>
        <begin position="1"/>
        <end position="25"/>
    </location>
</feature>
<protein>
    <recommendedName>
        <fullName evidence="4">Exo-alpha-sialidase</fullName>
    </recommendedName>
</protein>
<evidence type="ECO:0000256" key="1">
    <source>
        <dbReference type="SAM" id="SignalP"/>
    </source>
</evidence>
<dbReference type="Proteomes" id="UP001501319">
    <property type="component" value="Unassembled WGS sequence"/>
</dbReference>
<dbReference type="SUPFAM" id="SSF50939">
    <property type="entry name" value="Sialidases"/>
    <property type="match status" value="1"/>
</dbReference>
<reference evidence="3" key="1">
    <citation type="journal article" date="2019" name="Int. J. Syst. Evol. Microbiol.">
        <title>The Global Catalogue of Microorganisms (GCM) 10K type strain sequencing project: providing services to taxonomists for standard genome sequencing and annotation.</title>
        <authorList>
            <consortium name="The Broad Institute Genomics Platform"/>
            <consortium name="The Broad Institute Genome Sequencing Center for Infectious Disease"/>
            <person name="Wu L."/>
            <person name="Ma J."/>
        </authorList>
    </citation>
    <scope>NUCLEOTIDE SEQUENCE [LARGE SCALE GENOMIC DNA]</scope>
    <source>
        <strain evidence="3">JCM 14306</strain>
    </source>
</reference>
<comment type="caution">
    <text evidence="2">The sequence shown here is derived from an EMBL/GenBank/DDBJ whole genome shotgun (WGS) entry which is preliminary data.</text>
</comment>
<dbReference type="Gene3D" id="2.130.10.10">
    <property type="entry name" value="YVTN repeat-like/Quinoprotein amine dehydrogenase"/>
    <property type="match status" value="1"/>
</dbReference>
<proteinExistence type="predicted"/>
<organism evidence="2 3">
    <name type="scientific">Kribbella alba</name>
    <dbReference type="NCBI Taxonomy" id="190197"/>
    <lineage>
        <taxon>Bacteria</taxon>
        <taxon>Bacillati</taxon>
        <taxon>Actinomycetota</taxon>
        <taxon>Actinomycetes</taxon>
        <taxon>Propionibacteriales</taxon>
        <taxon>Kribbellaceae</taxon>
        <taxon>Kribbella</taxon>
    </lineage>
</organism>
<keyword evidence="1" id="KW-0732">Signal</keyword>
<dbReference type="RefSeq" id="WP_344110248.1">
    <property type="nucleotide sequence ID" value="NZ_BAAANE010000004.1"/>
</dbReference>
<sequence length="577" mass="59304">MRRSRAMVLAAVACLSLTGTGLAAAQPGADTEVTVGSPSTPFSQNKQNEPGLAVDAHQPSLLASGANDNIDLEACNAGDPTTCPFTPGVGVSGITFSTDGGHSWVQPTYTGFSARACLGPAACVPASGPIGTLPNYFEHGMVSNGDPELAFGPRRGTDGTFSWANGSRLYYSNIATPFPGSPGFKGAAAIAVSHLDTSGPGNRLTEALAGVNAAWSAPVIVSKQSSALFSDKEQLWADNAASSPFFGNVYECNVGFRGNGQGGGGEPVLFARSRDGGATWDTKQLSPATNNAQTGGRQGCAIRTDSAGVVHVVWVGTDIQTRAGVFFEVRSFNGGSTFDRPRPVVTVTNIGQLDPVQGRFTIDGVAGSRTDVFPSIDIANGAPTGSGATNEIVIAWSDDSAGVNNEQAYVVHSTNGGNTYTGRTVASQAGDRANQPAVAISPDGRDVYLTYNAFLQPWQTTTGAARPMLGVVRHADSSTGPFTTLHRGMTGDARGSSANGLTSEFLGDYNYAVATEDSGVAVWNDTRDAADCPAIDGFRQSLVDGTPIARPAPGTACPATFGNSDIFGIALADPTAD</sequence>
<evidence type="ECO:0000313" key="2">
    <source>
        <dbReference type="EMBL" id="GAA1628583.1"/>
    </source>
</evidence>
<accession>A0ABP4R0I3</accession>
<feature type="chain" id="PRO_5046847118" description="Exo-alpha-sialidase" evidence="1">
    <location>
        <begin position="26"/>
        <end position="577"/>
    </location>
</feature>
<dbReference type="EMBL" id="BAAANE010000004">
    <property type="protein sequence ID" value="GAA1628583.1"/>
    <property type="molecule type" value="Genomic_DNA"/>
</dbReference>
<dbReference type="CDD" id="cd15482">
    <property type="entry name" value="Sialidase_non-viral"/>
    <property type="match status" value="1"/>
</dbReference>
<gene>
    <name evidence="2" type="ORF">GCM10009744_15620</name>
</gene>
<keyword evidence="3" id="KW-1185">Reference proteome</keyword>
<evidence type="ECO:0008006" key="4">
    <source>
        <dbReference type="Google" id="ProtNLM"/>
    </source>
</evidence>